<keyword evidence="2" id="KW-1185">Reference proteome</keyword>
<dbReference type="Proteomes" id="UP000814140">
    <property type="component" value="Unassembled WGS sequence"/>
</dbReference>
<accession>A0ACB8T9Q7</accession>
<dbReference type="EMBL" id="MU277196">
    <property type="protein sequence ID" value="KAI0065187.1"/>
    <property type="molecule type" value="Genomic_DNA"/>
</dbReference>
<sequence>MFPSFDRWFDTVGQSQWSAAPWGSAVDTRPMARKASKITTREEQMVTAPVATLVIANQSHLVLEFLTSKEHHIDVAFLILVSQPSRLVGSSVQPKLQTGRSRHCASPTSRPSAHAAADNYRRTNGGVLAAYSFQRTKPGGGVNSFCLQQDRCEAATDNDRVERSRQTARRDGRGVL</sequence>
<name>A0ACB8T9Q7_9AGAM</name>
<organism evidence="1 2">
    <name type="scientific">Artomyces pyxidatus</name>
    <dbReference type="NCBI Taxonomy" id="48021"/>
    <lineage>
        <taxon>Eukaryota</taxon>
        <taxon>Fungi</taxon>
        <taxon>Dikarya</taxon>
        <taxon>Basidiomycota</taxon>
        <taxon>Agaricomycotina</taxon>
        <taxon>Agaricomycetes</taxon>
        <taxon>Russulales</taxon>
        <taxon>Auriscalpiaceae</taxon>
        <taxon>Artomyces</taxon>
    </lineage>
</organism>
<reference evidence="1" key="1">
    <citation type="submission" date="2021-03" db="EMBL/GenBank/DDBJ databases">
        <authorList>
            <consortium name="DOE Joint Genome Institute"/>
            <person name="Ahrendt S."/>
            <person name="Looney B.P."/>
            <person name="Miyauchi S."/>
            <person name="Morin E."/>
            <person name="Drula E."/>
            <person name="Courty P.E."/>
            <person name="Chicoki N."/>
            <person name="Fauchery L."/>
            <person name="Kohler A."/>
            <person name="Kuo A."/>
            <person name="Labutti K."/>
            <person name="Pangilinan J."/>
            <person name="Lipzen A."/>
            <person name="Riley R."/>
            <person name="Andreopoulos W."/>
            <person name="He G."/>
            <person name="Johnson J."/>
            <person name="Barry K.W."/>
            <person name="Grigoriev I.V."/>
            <person name="Nagy L."/>
            <person name="Hibbett D."/>
            <person name="Henrissat B."/>
            <person name="Matheny P.B."/>
            <person name="Labbe J."/>
            <person name="Martin F."/>
        </authorList>
    </citation>
    <scope>NUCLEOTIDE SEQUENCE</scope>
    <source>
        <strain evidence="1">HHB10654</strain>
    </source>
</reference>
<reference evidence="1" key="2">
    <citation type="journal article" date="2022" name="New Phytol.">
        <title>Evolutionary transition to the ectomycorrhizal habit in the genomes of a hyperdiverse lineage of mushroom-forming fungi.</title>
        <authorList>
            <person name="Looney B."/>
            <person name="Miyauchi S."/>
            <person name="Morin E."/>
            <person name="Drula E."/>
            <person name="Courty P.E."/>
            <person name="Kohler A."/>
            <person name="Kuo A."/>
            <person name="LaButti K."/>
            <person name="Pangilinan J."/>
            <person name="Lipzen A."/>
            <person name="Riley R."/>
            <person name="Andreopoulos W."/>
            <person name="He G."/>
            <person name="Johnson J."/>
            <person name="Nolan M."/>
            <person name="Tritt A."/>
            <person name="Barry K.W."/>
            <person name="Grigoriev I.V."/>
            <person name="Nagy L.G."/>
            <person name="Hibbett D."/>
            <person name="Henrissat B."/>
            <person name="Matheny P.B."/>
            <person name="Labbe J."/>
            <person name="Martin F.M."/>
        </authorList>
    </citation>
    <scope>NUCLEOTIDE SEQUENCE</scope>
    <source>
        <strain evidence="1">HHB10654</strain>
    </source>
</reference>
<comment type="caution">
    <text evidence="1">The sequence shown here is derived from an EMBL/GenBank/DDBJ whole genome shotgun (WGS) entry which is preliminary data.</text>
</comment>
<evidence type="ECO:0000313" key="1">
    <source>
        <dbReference type="EMBL" id="KAI0065187.1"/>
    </source>
</evidence>
<evidence type="ECO:0000313" key="2">
    <source>
        <dbReference type="Proteomes" id="UP000814140"/>
    </source>
</evidence>
<proteinExistence type="predicted"/>
<gene>
    <name evidence="1" type="ORF">BV25DRAFT_1836514</name>
</gene>
<protein>
    <submittedName>
        <fullName evidence="1">Uncharacterized protein</fullName>
    </submittedName>
</protein>